<dbReference type="Proteomes" id="UP000243719">
    <property type="component" value="Unassembled WGS sequence"/>
</dbReference>
<sequence length="77" mass="8726">MPAYLPRAESMRIVVAIAFLLIIASLGSALVFMMRDRGNSKRMVYSLTVRIGLSVALFLFILFANWMGWIHSTGRLY</sequence>
<dbReference type="STRING" id="1770053.SAMN05216551_104283"/>
<organism evidence="2 3">
    <name type="scientific">Chitinasiproducens palmae</name>
    <dbReference type="NCBI Taxonomy" id="1770053"/>
    <lineage>
        <taxon>Bacteria</taxon>
        <taxon>Pseudomonadati</taxon>
        <taxon>Pseudomonadota</taxon>
        <taxon>Betaproteobacteria</taxon>
        <taxon>Burkholderiales</taxon>
        <taxon>Burkholderiaceae</taxon>
        <taxon>Chitinasiproducens</taxon>
    </lineage>
</organism>
<dbReference type="AlphaFoldDB" id="A0A1H2PNK9"/>
<dbReference type="Pfam" id="PF11137">
    <property type="entry name" value="DUF2909"/>
    <property type="match status" value="1"/>
</dbReference>
<dbReference type="NCBIfam" id="NF033233">
    <property type="entry name" value="twin_helix"/>
    <property type="match status" value="1"/>
</dbReference>
<keyword evidence="1" id="KW-1133">Transmembrane helix</keyword>
<evidence type="ECO:0000313" key="2">
    <source>
        <dbReference type="EMBL" id="SDV48238.1"/>
    </source>
</evidence>
<dbReference type="EMBL" id="FNLO01000004">
    <property type="protein sequence ID" value="SDV48238.1"/>
    <property type="molecule type" value="Genomic_DNA"/>
</dbReference>
<reference evidence="3" key="1">
    <citation type="submission" date="2016-09" db="EMBL/GenBank/DDBJ databases">
        <authorList>
            <person name="Varghese N."/>
            <person name="Submissions S."/>
        </authorList>
    </citation>
    <scope>NUCLEOTIDE SEQUENCE [LARGE SCALE GENOMIC DNA]</scope>
    <source>
        <strain evidence="3">JS23</strain>
    </source>
</reference>
<evidence type="ECO:0008006" key="4">
    <source>
        <dbReference type="Google" id="ProtNLM"/>
    </source>
</evidence>
<dbReference type="InterPro" id="IPR021313">
    <property type="entry name" value="DUF2909"/>
</dbReference>
<name>A0A1H2PNK9_9BURK</name>
<protein>
    <recommendedName>
        <fullName evidence="4">Transmembrane protein</fullName>
    </recommendedName>
</protein>
<gene>
    <name evidence="2" type="ORF">SAMN05216551_104283</name>
</gene>
<evidence type="ECO:0000313" key="3">
    <source>
        <dbReference type="Proteomes" id="UP000243719"/>
    </source>
</evidence>
<feature type="transmembrane region" description="Helical" evidence="1">
    <location>
        <begin position="44"/>
        <end position="67"/>
    </location>
</feature>
<feature type="transmembrane region" description="Helical" evidence="1">
    <location>
        <begin position="12"/>
        <end position="32"/>
    </location>
</feature>
<proteinExistence type="predicted"/>
<accession>A0A1H2PNK9</accession>
<keyword evidence="1" id="KW-0812">Transmembrane</keyword>
<keyword evidence="1" id="KW-0472">Membrane</keyword>
<evidence type="ECO:0000256" key="1">
    <source>
        <dbReference type="SAM" id="Phobius"/>
    </source>
</evidence>
<keyword evidence="3" id="KW-1185">Reference proteome</keyword>